<keyword evidence="1" id="KW-0378">Hydrolase</keyword>
<accession>A0ABW6NL26</accession>
<dbReference type="Gene3D" id="3.10.129.10">
    <property type="entry name" value="Hotdog Thioesterase"/>
    <property type="match status" value="1"/>
</dbReference>
<dbReference type="PANTHER" id="PTHR31793">
    <property type="entry name" value="4-HYDROXYBENZOYL-COA THIOESTERASE FAMILY MEMBER"/>
    <property type="match status" value="1"/>
</dbReference>
<dbReference type="EC" id="3.1.2.-" evidence="1"/>
<dbReference type="InterPro" id="IPR029069">
    <property type="entry name" value="HotDog_dom_sf"/>
</dbReference>
<dbReference type="PANTHER" id="PTHR31793:SF24">
    <property type="entry name" value="LONG-CHAIN ACYL-COA THIOESTERASE FADM"/>
    <property type="match status" value="1"/>
</dbReference>
<dbReference type="Proteomes" id="UP001601521">
    <property type="component" value="Unassembled WGS sequence"/>
</dbReference>
<protein>
    <submittedName>
        <fullName evidence="1">Acyl-CoA thioesterase</fullName>
        <ecNumber evidence="1">3.1.2.-</ecNumber>
    </submittedName>
</protein>
<dbReference type="GO" id="GO:0016787">
    <property type="term" value="F:hydrolase activity"/>
    <property type="evidence" value="ECO:0007669"/>
    <property type="project" value="UniProtKB-KW"/>
</dbReference>
<dbReference type="SUPFAM" id="SSF54637">
    <property type="entry name" value="Thioesterase/thiol ester dehydrase-isomerase"/>
    <property type="match status" value="1"/>
</dbReference>
<evidence type="ECO:0000313" key="2">
    <source>
        <dbReference type="Proteomes" id="UP001601521"/>
    </source>
</evidence>
<organism evidence="1 2">
    <name type="scientific">Nocardia africana</name>
    <dbReference type="NCBI Taxonomy" id="134964"/>
    <lineage>
        <taxon>Bacteria</taxon>
        <taxon>Bacillati</taxon>
        <taxon>Actinomycetota</taxon>
        <taxon>Actinomycetes</taxon>
        <taxon>Mycobacteriales</taxon>
        <taxon>Nocardiaceae</taxon>
        <taxon>Nocardia</taxon>
    </lineage>
</organism>
<name>A0ABW6NL26_9NOCA</name>
<gene>
    <name evidence="1" type="ORF">ACFYTH_21075</name>
</gene>
<dbReference type="Pfam" id="PF13279">
    <property type="entry name" value="4HBT_2"/>
    <property type="match status" value="1"/>
</dbReference>
<dbReference type="InterPro" id="IPR050563">
    <property type="entry name" value="4-hydroxybenzoyl-CoA_TE"/>
</dbReference>
<dbReference type="CDD" id="cd00586">
    <property type="entry name" value="4HBT"/>
    <property type="match status" value="1"/>
</dbReference>
<sequence>MTDPTPGPEIPGTPRPFASDMTFSVPVTVRGYELDVNGHLNQAVYHQYAEHARWEVLRAAGLVPDKMRLSGLGPVVLESTVKYRRELHLGDEITVTCECRWGEGKAFWMDQQIRKLDGTVSAEFSVVLGLMDLDARKLVSNPGKRFLELAESPGVLGL</sequence>
<evidence type="ECO:0000313" key="1">
    <source>
        <dbReference type="EMBL" id="MFF0455863.1"/>
    </source>
</evidence>
<proteinExistence type="predicted"/>
<reference evidence="1 2" key="1">
    <citation type="submission" date="2024-10" db="EMBL/GenBank/DDBJ databases">
        <title>The Natural Products Discovery Center: Release of the First 8490 Sequenced Strains for Exploring Actinobacteria Biosynthetic Diversity.</title>
        <authorList>
            <person name="Kalkreuter E."/>
            <person name="Kautsar S.A."/>
            <person name="Yang D."/>
            <person name="Bader C.D."/>
            <person name="Teijaro C.N."/>
            <person name="Fluegel L."/>
            <person name="Davis C.M."/>
            <person name="Simpson J.R."/>
            <person name="Lauterbach L."/>
            <person name="Steele A.D."/>
            <person name="Gui C."/>
            <person name="Meng S."/>
            <person name="Li G."/>
            <person name="Viehrig K."/>
            <person name="Ye F."/>
            <person name="Su P."/>
            <person name="Kiefer A.F."/>
            <person name="Nichols A."/>
            <person name="Cepeda A.J."/>
            <person name="Yan W."/>
            <person name="Fan B."/>
            <person name="Jiang Y."/>
            <person name="Adhikari A."/>
            <person name="Zheng C.-J."/>
            <person name="Schuster L."/>
            <person name="Cowan T.M."/>
            <person name="Smanski M.J."/>
            <person name="Chevrette M.G."/>
            <person name="De Carvalho L.P.S."/>
            <person name="Shen B."/>
        </authorList>
    </citation>
    <scope>NUCLEOTIDE SEQUENCE [LARGE SCALE GENOMIC DNA]</scope>
    <source>
        <strain evidence="1 2">NPDC004550</strain>
    </source>
</reference>
<keyword evidence="2" id="KW-1185">Reference proteome</keyword>
<comment type="caution">
    <text evidence="1">The sequence shown here is derived from an EMBL/GenBank/DDBJ whole genome shotgun (WGS) entry which is preliminary data.</text>
</comment>
<dbReference type="EMBL" id="JBIALX010000008">
    <property type="protein sequence ID" value="MFF0455863.1"/>
    <property type="molecule type" value="Genomic_DNA"/>
</dbReference>
<dbReference type="RefSeq" id="WP_387252791.1">
    <property type="nucleotide sequence ID" value="NZ_JBIALX010000008.1"/>
</dbReference>